<dbReference type="InterPro" id="IPR003284">
    <property type="entry name" value="Sal_SpvB"/>
</dbReference>
<dbReference type="InterPro" id="IPR022385">
    <property type="entry name" value="Rhs_assc_core"/>
</dbReference>
<dbReference type="InterPro" id="IPR050708">
    <property type="entry name" value="T6SS_VgrG/RHS"/>
</dbReference>
<evidence type="ECO:0000256" key="3">
    <source>
        <dbReference type="ARBA" id="ARBA00022729"/>
    </source>
</evidence>
<evidence type="ECO:0000256" key="4">
    <source>
        <dbReference type="ARBA" id="ARBA00022737"/>
    </source>
</evidence>
<evidence type="ECO:0000313" key="9">
    <source>
        <dbReference type="Proteomes" id="UP000263900"/>
    </source>
</evidence>
<dbReference type="PANTHER" id="PTHR32305:SF15">
    <property type="entry name" value="PROTEIN RHSA-RELATED"/>
    <property type="match status" value="1"/>
</dbReference>
<dbReference type="OrthoDB" id="6225685at2"/>
<gene>
    <name evidence="8" type="ORF">D3H65_06640</name>
</gene>
<feature type="domain" description="Teneurin-like YD-shell" evidence="7">
    <location>
        <begin position="1283"/>
        <end position="1393"/>
    </location>
</feature>
<dbReference type="EMBL" id="CP032157">
    <property type="protein sequence ID" value="AXY73672.1"/>
    <property type="molecule type" value="Genomic_DNA"/>
</dbReference>
<keyword evidence="4" id="KW-0677">Repeat</keyword>
<evidence type="ECO:0000256" key="2">
    <source>
        <dbReference type="ARBA" id="ARBA00022525"/>
    </source>
</evidence>
<evidence type="ECO:0000256" key="6">
    <source>
        <dbReference type="SAM" id="Phobius"/>
    </source>
</evidence>
<dbReference type="InterPro" id="IPR013517">
    <property type="entry name" value="FG-GAP"/>
</dbReference>
<dbReference type="Proteomes" id="UP000263900">
    <property type="component" value="Chromosome"/>
</dbReference>
<keyword evidence="9" id="KW-1185">Reference proteome</keyword>
<protein>
    <recommendedName>
        <fullName evidence="7">Teneurin-like YD-shell domain-containing protein</fullName>
    </recommendedName>
</protein>
<dbReference type="GO" id="GO:0005737">
    <property type="term" value="C:cytoplasm"/>
    <property type="evidence" value="ECO:0007669"/>
    <property type="project" value="InterPro"/>
</dbReference>
<dbReference type="InterPro" id="IPR056823">
    <property type="entry name" value="TEN-like_YD-shell"/>
</dbReference>
<proteinExistence type="predicted"/>
<reference evidence="8 9" key="1">
    <citation type="submission" date="2018-09" db="EMBL/GenBank/DDBJ databases">
        <title>Genome sequencing of strain 6GH32-13.</title>
        <authorList>
            <person name="Weon H.-Y."/>
            <person name="Heo J."/>
            <person name="Kwon S.-W."/>
        </authorList>
    </citation>
    <scope>NUCLEOTIDE SEQUENCE [LARGE SCALE GENOMIC DNA]</scope>
    <source>
        <strain evidence="8 9">5GH32-13</strain>
    </source>
</reference>
<dbReference type="Pfam" id="PF13517">
    <property type="entry name" value="FG-GAP_3"/>
    <property type="match status" value="2"/>
</dbReference>
<name>A0A3B7MH09_9BACT</name>
<accession>A0A3B7MH09</accession>
<evidence type="ECO:0000256" key="5">
    <source>
        <dbReference type="ARBA" id="ARBA00023026"/>
    </source>
</evidence>
<dbReference type="InterPro" id="IPR028994">
    <property type="entry name" value="Integrin_alpha_N"/>
</dbReference>
<sequence length="2081" mass="223736">MDTVTNVSAFGIKQGSFSVDANGAANYQLPIEIPPGIANAQPNLQLTYNHGAGNGMCGIGWSLGGLSSITRTNAIPAIDSFWGSINYNENDRFALDGQRLINITGDYGQPGTIYYTENHQWNQVVAGASPQDGFTVYKKNGVICSYGTTPDSCIMALGTDNVREWALASIQDLNGNRIEYQYTNIPLEGGSNTGAYYLSKIIYTVTNNTQANFTVNFGYAARPDIITTYFGGYLVQTSYLLTTIQTTIGSEPIRTYTLTYGKGTATGFSLVENITITDANGNTLPPIQIGWQDVAQPTFDTSQPSSLLLNAYGVVQTSPVDVNGDGITDILQFYMSQQNLSVVTYLATQVNGQITYSTQNSNGQQLGYYSGTIGTNYNIFTADVNGDGLSDIVVVYPGGNNNEFICIDVFINNGTSYSNPYTTITTSPWQGSSSLGFFAIDANGDGRVDLVQAYDYNGILNFNIWLSTFVGSNGSFSTNAFSYNTQQEYANPVFWPMDVNNDGITDMVVLWQNSSGLYQVTAYITTNLPGSLNFFTTSVTSNLNTPDNGTVSILPVDVNGDGILDILQLTESVNDSSFILQPFFSTCTGQFVPGTSSTFDSELYGASDLYPLGLNGSGQTNIVASWLDNDNCWNFTVFSANPSGVFAQGASINTGQNMAQLNFFAGDANGDGKADLFYTYTDNNNNINVLPFPSAGPYPDLANSICDQLGNTTTITYAPLTDSDVYTETAQIYPVTTARQYPCIMSPVQFPVQNVMGMAKYVVAAYTSTNNATLNRFAYAQTFEMQYQHASINLMGRGWQGFQTVQQTNTGTGLSIIKNFLQTFPYTGSLASLSKSQNGNELLKLTVSTYQSTPFQRHGADPANVAYEVLTTGMLEYYYNSGAANFDSLTAKSFAYDEYGNQIEKTWWGYVQYIDPSGINCTAPFPTVSPITPAEIVYKYSEYQNDVLSPGWALGYLLYQKESSNATDTDITTFQPGDYNLSARTYTSNTYNLATQGGWDNQNNVMLITSFTYDTFGNKTVVTKPGSQPTLYTFETAYNTYAETMTSPDNEQNTPLTTLAGYDPRFGKLVAKQDASGFITIIGLDGFGRKVTEQGPIPAGCNQSDPNACTTYVTGSASFLSAQVLTLKTIAYLNDGAGGIYMQGSTLQAFPTDNTREWAGHWKYIDGKGRTAQVAVQAAANNGYSVLLTTYGAYNKPLTKSLPFYSTSLTAPVATALTTYQYDALERTITRQTPSGANDQVIVTNTWSYDTWQQTTVTEASGTPEAYVTVLTRHLFNGRPQQIQSVISNDNNATTTFVYDPLGRMLTVTDPQHIQNTVTYDSLGRKINYNNPDQNPLNYASGALTYQYSAATGCVQTITDASSATVTYAYDALGRVIQQTYSDGRVIAFTYDTATNGMGHLATVTITSNGNTELQKTMGYDDYGNTTSQTMTIDGQTYTTTSGFDPVKRLVEQGYNDGTTLTRTYQFGMLASQQLEAVTIDYPVDNYFANGRFGVVQYSNVLTANYTYNSAGLAYTETFEGSSNEQLLNFSYSYDQLNELLTSDESVAGNNQAYSYASKRVQTVGGSANMPNGSYAYDSAGRLTGKDNNNYTYEGSNCPSTITGNVQYSVTRDASGRVVTRTVNGTTYVFVYDASSNLVMIMSGGNIVRAMLYDESGNRVREAFADGTTAVYVNPAFRVYTDSAGNSRNVKNIMDVVGMVATVSSTSTGSTALFYRRDQKKDVTHIFDSTGTLQSAFAFDGFGIPSQLTTADKPGPLYEGRNLDQQTGLYYFGARYYDPNSGTFIAPDSRLGARNKLVPGAWNRFAFELNNPVNQMDASGHHSIWGYIAMGVGAVAMVAVAAIGLVLTVPTGGASDAAAGELDAELGILEVADAGADAASDAVADAGQAAGEFDDVEAGVDGANAAEGGPEQSRSFVRSALGVATRIGTNTVTSAISGAVLNAGMYEAGSLYEDGSWGSWSGLLTAVETGALYGAIGGFVSGGLTEVVGDISSYSLMSQLGIKGTIGAAGNVVGKIVSTEVMTNQFPSVLSIGMSVGSGYFSGVFMDTSNLTAMKNYFFTPSASAGYEPVEIEMVELGSAL</sequence>
<keyword evidence="6" id="KW-1133">Transmembrane helix</keyword>
<comment type="subcellular location">
    <subcellularLocation>
        <location evidence="1">Secreted</location>
    </subcellularLocation>
</comment>
<dbReference type="InterPro" id="IPR006530">
    <property type="entry name" value="YD"/>
</dbReference>
<keyword evidence="3" id="KW-0732">Signal</keyword>
<evidence type="ECO:0000313" key="8">
    <source>
        <dbReference type="EMBL" id="AXY73672.1"/>
    </source>
</evidence>
<dbReference type="Pfam" id="PF25023">
    <property type="entry name" value="TEN_YD-shell"/>
    <property type="match status" value="1"/>
</dbReference>
<dbReference type="Gene3D" id="2.180.10.10">
    <property type="entry name" value="RHS repeat-associated core"/>
    <property type="match status" value="1"/>
</dbReference>
<dbReference type="KEGG" id="pseg:D3H65_06640"/>
<dbReference type="SUPFAM" id="SSF69318">
    <property type="entry name" value="Integrin alpha N-terminal domain"/>
    <property type="match status" value="2"/>
</dbReference>
<dbReference type="GO" id="GO:0005576">
    <property type="term" value="C:extracellular region"/>
    <property type="evidence" value="ECO:0007669"/>
    <property type="project" value="UniProtKB-SubCell"/>
</dbReference>
<organism evidence="8 9">
    <name type="scientific">Paraflavitalea soli</name>
    <dbReference type="NCBI Taxonomy" id="2315862"/>
    <lineage>
        <taxon>Bacteria</taxon>
        <taxon>Pseudomonadati</taxon>
        <taxon>Bacteroidota</taxon>
        <taxon>Chitinophagia</taxon>
        <taxon>Chitinophagales</taxon>
        <taxon>Chitinophagaceae</taxon>
        <taxon>Paraflavitalea</taxon>
    </lineage>
</organism>
<feature type="transmembrane region" description="Helical" evidence="6">
    <location>
        <begin position="1824"/>
        <end position="1847"/>
    </location>
</feature>
<dbReference type="RefSeq" id="WP_119049507.1">
    <property type="nucleotide sequence ID" value="NZ_CP032157.1"/>
</dbReference>
<keyword evidence="5" id="KW-0843">Virulence</keyword>
<dbReference type="Gene3D" id="2.130.10.130">
    <property type="entry name" value="Integrin alpha, N-terminal"/>
    <property type="match status" value="1"/>
</dbReference>
<keyword evidence="2" id="KW-0964">Secreted</keyword>
<evidence type="ECO:0000259" key="7">
    <source>
        <dbReference type="Pfam" id="PF25023"/>
    </source>
</evidence>
<dbReference type="NCBIfam" id="TIGR01643">
    <property type="entry name" value="YD_repeat_2x"/>
    <property type="match status" value="2"/>
</dbReference>
<dbReference type="PANTHER" id="PTHR32305">
    <property type="match status" value="1"/>
</dbReference>
<keyword evidence="6" id="KW-0472">Membrane</keyword>
<keyword evidence="6" id="KW-0812">Transmembrane</keyword>
<dbReference type="NCBIfam" id="TIGR03696">
    <property type="entry name" value="Rhs_assc_core"/>
    <property type="match status" value="1"/>
</dbReference>
<dbReference type="Pfam" id="PF03534">
    <property type="entry name" value="SpvB"/>
    <property type="match status" value="1"/>
</dbReference>
<evidence type="ECO:0000256" key="1">
    <source>
        <dbReference type="ARBA" id="ARBA00004613"/>
    </source>
</evidence>